<evidence type="ECO:0000256" key="4">
    <source>
        <dbReference type="ARBA" id="ARBA00012483"/>
    </source>
</evidence>
<feature type="region of interest" description="Disordered" evidence="11">
    <location>
        <begin position="133"/>
        <end position="166"/>
    </location>
</feature>
<organism evidence="14 15">
    <name type="scientific">Drosophila willistoni</name>
    <name type="common">Fruit fly</name>
    <dbReference type="NCBI Taxonomy" id="7260"/>
    <lineage>
        <taxon>Eukaryota</taxon>
        <taxon>Metazoa</taxon>
        <taxon>Ecdysozoa</taxon>
        <taxon>Arthropoda</taxon>
        <taxon>Hexapoda</taxon>
        <taxon>Insecta</taxon>
        <taxon>Pterygota</taxon>
        <taxon>Neoptera</taxon>
        <taxon>Endopterygota</taxon>
        <taxon>Diptera</taxon>
        <taxon>Brachycera</taxon>
        <taxon>Muscomorpha</taxon>
        <taxon>Ephydroidea</taxon>
        <taxon>Drosophilidae</taxon>
        <taxon>Drosophila</taxon>
        <taxon>Sophophora</taxon>
    </lineage>
</organism>
<dbReference type="GO" id="GO:0031624">
    <property type="term" value="F:ubiquitin conjugating enzyme binding"/>
    <property type="evidence" value="ECO:0007669"/>
    <property type="project" value="TreeGrafter"/>
</dbReference>
<comment type="pathway">
    <text evidence="2">Protein modification; protein ubiquitination.</text>
</comment>
<keyword evidence="8" id="KW-0833">Ubl conjugation pathway</keyword>
<reference evidence="14 15" key="1">
    <citation type="journal article" date="2007" name="Nature">
        <title>Evolution of genes and genomes on the Drosophila phylogeny.</title>
        <authorList>
            <consortium name="Drosophila 12 Genomes Consortium"/>
            <person name="Clark A.G."/>
            <person name="Eisen M.B."/>
            <person name="Smith D.R."/>
            <person name="Bergman C.M."/>
            <person name="Oliver B."/>
            <person name="Markow T.A."/>
            <person name="Kaufman T.C."/>
            <person name="Kellis M."/>
            <person name="Gelbart W."/>
            <person name="Iyer V.N."/>
            <person name="Pollard D.A."/>
            <person name="Sackton T.B."/>
            <person name="Larracuente A.M."/>
            <person name="Singh N.D."/>
            <person name="Abad J.P."/>
            <person name="Abt D.N."/>
            <person name="Adryan B."/>
            <person name="Aguade M."/>
            <person name="Akashi H."/>
            <person name="Anderson W.W."/>
            <person name="Aquadro C.F."/>
            <person name="Ardell D.H."/>
            <person name="Arguello R."/>
            <person name="Artieri C.G."/>
            <person name="Barbash D.A."/>
            <person name="Barker D."/>
            <person name="Barsanti P."/>
            <person name="Batterham P."/>
            <person name="Batzoglou S."/>
            <person name="Begun D."/>
            <person name="Bhutkar A."/>
            <person name="Blanco E."/>
            <person name="Bosak S.A."/>
            <person name="Bradley R.K."/>
            <person name="Brand A.D."/>
            <person name="Brent M.R."/>
            <person name="Brooks A.N."/>
            <person name="Brown R.H."/>
            <person name="Butlin R.K."/>
            <person name="Caggese C."/>
            <person name="Calvi B.R."/>
            <person name="Bernardo de Carvalho A."/>
            <person name="Caspi A."/>
            <person name="Castrezana S."/>
            <person name="Celniker S.E."/>
            <person name="Chang J.L."/>
            <person name="Chapple C."/>
            <person name="Chatterji S."/>
            <person name="Chinwalla A."/>
            <person name="Civetta A."/>
            <person name="Clifton S.W."/>
            <person name="Comeron J.M."/>
            <person name="Costello J.C."/>
            <person name="Coyne J.A."/>
            <person name="Daub J."/>
            <person name="David R.G."/>
            <person name="Delcher A.L."/>
            <person name="Delehaunty K."/>
            <person name="Do C.B."/>
            <person name="Ebling H."/>
            <person name="Edwards K."/>
            <person name="Eickbush T."/>
            <person name="Evans J.D."/>
            <person name="Filipski A."/>
            <person name="Findeiss S."/>
            <person name="Freyhult E."/>
            <person name="Fulton L."/>
            <person name="Fulton R."/>
            <person name="Garcia A.C."/>
            <person name="Gardiner A."/>
            <person name="Garfield D.A."/>
            <person name="Garvin B.E."/>
            <person name="Gibson G."/>
            <person name="Gilbert D."/>
            <person name="Gnerre S."/>
            <person name="Godfrey J."/>
            <person name="Good R."/>
            <person name="Gotea V."/>
            <person name="Gravely B."/>
            <person name="Greenberg A.J."/>
            <person name="Griffiths-Jones S."/>
            <person name="Gross S."/>
            <person name="Guigo R."/>
            <person name="Gustafson E.A."/>
            <person name="Haerty W."/>
            <person name="Hahn M.W."/>
            <person name="Halligan D.L."/>
            <person name="Halpern A.L."/>
            <person name="Halter G.M."/>
            <person name="Han M.V."/>
            <person name="Heger A."/>
            <person name="Hillier L."/>
            <person name="Hinrichs A.S."/>
            <person name="Holmes I."/>
            <person name="Hoskins R.A."/>
            <person name="Hubisz M.J."/>
            <person name="Hultmark D."/>
            <person name="Huntley M.A."/>
            <person name="Jaffe D.B."/>
            <person name="Jagadeeshan S."/>
            <person name="Jeck W.R."/>
            <person name="Johnson J."/>
            <person name="Jones C.D."/>
            <person name="Jordan W.C."/>
            <person name="Karpen G.H."/>
            <person name="Kataoka E."/>
            <person name="Keightley P.D."/>
            <person name="Kheradpour P."/>
            <person name="Kirkness E.F."/>
            <person name="Koerich L.B."/>
            <person name="Kristiansen K."/>
            <person name="Kudrna D."/>
            <person name="Kulathinal R.J."/>
            <person name="Kumar S."/>
            <person name="Kwok R."/>
            <person name="Lander E."/>
            <person name="Langley C.H."/>
            <person name="Lapoint R."/>
            <person name="Lazzaro B.P."/>
            <person name="Lee S.J."/>
            <person name="Levesque L."/>
            <person name="Li R."/>
            <person name="Lin C.F."/>
            <person name="Lin M.F."/>
            <person name="Lindblad-Toh K."/>
            <person name="Llopart A."/>
            <person name="Long M."/>
            <person name="Low L."/>
            <person name="Lozovsky E."/>
            <person name="Lu J."/>
            <person name="Luo M."/>
            <person name="Machado C.A."/>
            <person name="Makalowski W."/>
            <person name="Marzo M."/>
            <person name="Matsuda M."/>
            <person name="Matzkin L."/>
            <person name="McAllister B."/>
            <person name="McBride C.S."/>
            <person name="McKernan B."/>
            <person name="McKernan K."/>
            <person name="Mendez-Lago M."/>
            <person name="Minx P."/>
            <person name="Mollenhauer M.U."/>
            <person name="Montooth K."/>
            <person name="Mount S.M."/>
            <person name="Mu X."/>
            <person name="Myers E."/>
            <person name="Negre B."/>
            <person name="Newfeld S."/>
            <person name="Nielsen R."/>
            <person name="Noor M.A."/>
            <person name="O'Grady P."/>
            <person name="Pachter L."/>
            <person name="Papaceit M."/>
            <person name="Parisi M.J."/>
            <person name="Parisi M."/>
            <person name="Parts L."/>
            <person name="Pedersen J.S."/>
            <person name="Pesole G."/>
            <person name="Phillippy A.M."/>
            <person name="Ponting C.P."/>
            <person name="Pop M."/>
            <person name="Porcelli D."/>
            <person name="Powell J.R."/>
            <person name="Prohaska S."/>
            <person name="Pruitt K."/>
            <person name="Puig M."/>
            <person name="Quesneville H."/>
            <person name="Ram K.R."/>
            <person name="Rand D."/>
            <person name="Rasmussen M.D."/>
            <person name="Reed L.K."/>
            <person name="Reenan R."/>
            <person name="Reily A."/>
            <person name="Remington K.A."/>
            <person name="Rieger T.T."/>
            <person name="Ritchie M.G."/>
            <person name="Robin C."/>
            <person name="Rogers Y.H."/>
            <person name="Rohde C."/>
            <person name="Rozas J."/>
            <person name="Rubenfield M.J."/>
            <person name="Ruiz A."/>
            <person name="Russo S."/>
            <person name="Salzberg S.L."/>
            <person name="Sanchez-Gracia A."/>
            <person name="Saranga D.J."/>
            <person name="Sato H."/>
            <person name="Schaeffer S.W."/>
            <person name="Schatz M.C."/>
            <person name="Schlenke T."/>
            <person name="Schwartz R."/>
            <person name="Segarra C."/>
            <person name="Singh R.S."/>
            <person name="Sirot L."/>
            <person name="Sirota M."/>
            <person name="Sisneros N.B."/>
            <person name="Smith C.D."/>
            <person name="Smith T.F."/>
            <person name="Spieth J."/>
            <person name="Stage D.E."/>
            <person name="Stark A."/>
            <person name="Stephan W."/>
            <person name="Strausberg R.L."/>
            <person name="Strempel S."/>
            <person name="Sturgill D."/>
            <person name="Sutton G."/>
            <person name="Sutton G.G."/>
            <person name="Tao W."/>
            <person name="Teichmann S."/>
            <person name="Tobari Y.N."/>
            <person name="Tomimura Y."/>
            <person name="Tsolas J.M."/>
            <person name="Valente V.L."/>
            <person name="Venter E."/>
            <person name="Venter J.C."/>
            <person name="Vicario S."/>
            <person name="Vieira F.G."/>
            <person name="Vilella A.J."/>
            <person name="Villasante A."/>
            <person name="Walenz B."/>
            <person name="Wang J."/>
            <person name="Wasserman M."/>
            <person name="Watts T."/>
            <person name="Wilson D."/>
            <person name="Wilson R.K."/>
            <person name="Wing R.A."/>
            <person name="Wolfner M.F."/>
            <person name="Wong A."/>
            <person name="Wong G.K."/>
            <person name="Wu C.I."/>
            <person name="Wu G."/>
            <person name="Yamamoto D."/>
            <person name="Yang H.P."/>
            <person name="Yang S.P."/>
            <person name="Yorke J.A."/>
            <person name="Yoshida K."/>
            <person name="Zdobnov E."/>
            <person name="Zhang P."/>
            <person name="Zhang Y."/>
            <person name="Zimin A.V."/>
            <person name="Baldwin J."/>
            <person name="Abdouelleil A."/>
            <person name="Abdulkadir J."/>
            <person name="Abebe A."/>
            <person name="Abera B."/>
            <person name="Abreu J."/>
            <person name="Acer S.C."/>
            <person name="Aftuck L."/>
            <person name="Alexander A."/>
            <person name="An P."/>
            <person name="Anderson E."/>
            <person name="Anderson S."/>
            <person name="Arachi H."/>
            <person name="Azer M."/>
            <person name="Bachantsang P."/>
            <person name="Barry A."/>
            <person name="Bayul T."/>
            <person name="Berlin A."/>
            <person name="Bessette D."/>
            <person name="Bloom T."/>
            <person name="Blye J."/>
            <person name="Boguslavskiy L."/>
            <person name="Bonnet C."/>
            <person name="Boukhgalter B."/>
            <person name="Bourzgui I."/>
            <person name="Brown A."/>
            <person name="Cahill P."/>
            <person name="Channer S."/>
            <person name="Cheshatsang Y."/>
            <person name="Chuda L."/>
            <person name="Citroen M."/>
            <person name="Collymore A."/>
            <person name="Cooke P."/>
            <person name="Costello M."/>
            <person name="D'Aco K."/>
            <person name="Daza R."/>
            <person name="De Haan G."/>
            <person name="DeGray S."/>
            <person name="DeMaso C."/>
            <person name="Dhargay N."/>
            <person name="Dooley K."/>
            <person name="Dooley E."/>
            <person name="Doricent M."/>
            <person name="Dorje P."/>
            <person name="Dorjee K."/>
            <person name="Dupes A."/>
            <person name="Elong R."/>
            <person name="Falk J."/>
            <person name="Farina A."/>
            <person name="Faro S."/>
            <person name="Ferguson D."/>
            <person name="Fisher S."/>
            <person name="Foley C.D."/>
            <person name="Franke A."/>
            <person name="Friedrich D."/>
            <person name="Gadbois L."/>
            <person name="Gearin G."/>
            <person name="Gearin C.R."/>
            <person name="Giannoukos G."/>
            <person name="Goode T."/>
            <person name="Graham J."/>
            <person name="Grandbois E."/>
            <person name="Grewal S."/>
            <person name="Gyaltsen K."/>
            <person name="Hafez N."/>
            <person name="Hagos B."/>
            <person name="Hall J."/>
            <person name="Henson C."/>
            <person name="Hollinger A."/>
            <person name="Honan T."/>
            <person name="Huard M.D."/>
            <person name="Hughes L."/>
            <person name="Hurhula B."/>
            <person name="Husby M.E."/>
            <person name="Kamat A."/>
            <person name="Kanga B."/>
            <person name="Kashin S."/>
            <person name="Khazanovich D."/>
            <person name="Kisner P."/>
            <person name="Lance K."/>
            <person name="Lara M."/>
            <person name="Lee W."/>
            <person name="Lennon N."/>
            <person name="Letendre F."/>
            <person name="LeVine R."/>
            <person name="Lipovsky A."/>
            <person name="Liu X."/>
            <person name="Liu J."/>
            <person name="Liu S."/>
            <person name="Lokyitsang T."/>
            <person name="Lokyitsang Y."/>
            <person name="Lubonja R."/>
            <person name="Lui A."/>
            <person name="MacDonald P."/>
            <person name="Magnisalis V."/>
            <person name="Maru K."/>
            <person name="Matthews C."/>
            <person name="McCusker W."/>
            <person name="McDonough S."/>
            <person name="Mehta T."/>
            <person name="Meldrim J."/>
            <person name="Meneus L."/>
            <person name="Mihai O."/>
            <person name="Mihalev A."/>
            <person name="Mihova T."/>
            <person name="Mittelman R."/>
            <person name="Mlenga V."/>
            <person name="Montmayeur A."/>
            <person name="Mulrain L."/>
            <person name="Navidi A."/>
            <person name="Naylor J."/>
            <person name="Negash T."/>
            <person name="Nguyen T."/>
            <person name="Nguyen N."/>
            <person name="Nicol R."/>
            <person name="Norbu C."/>
            <person name="Norbu N."/>
            <person name="Novod N."/>
            <person name="O'Neill B."/>
            <person name="Osman S."/>
            <person name="Markiewicz E."/>
            <person name="Oyono O.L."/>
            <person name="Patti C."/>
            <person name="Phunkhang P."/>
            <person name="Pierre F."/>
            <person name="Priest M."/>
            <person name="Raghuraman S."/>
            <person name="Rege F."/>
            <person name="Reyes R."/>
            <person name="Rise C."/>
            <person name="Rogov P."/>
            <person name="Ross K."/>
            <person name="Ryan E."/>
            <person name="Settipalli S."/>
            <person name="Shea T."/>
            <person name="Sherpa N."/>
            <person name="Shi L."/>
            <person name="Shih D."/>
            <person name="Sparrow T."/>
            <person name="Spaulding J."/>
            <person name="Stalker J."/>
            <person name="Stange-Thomann N."/>
            <person name="Stavropoulos S."/>
            <person name="Stone C."/>
            <person name="Strader C."/>
            <person name="Tesfaye S."/>
            <person name="Thomson T."/>
            <person name="Thoulutsang Y."/>
            <person name="Thoulutsang D."/>
            <person name="Topham K."/>
            <person name="Topping I."/>
            <person name="Tsamla T."/>
            <person name="Vassiliev H."/>
            <person name="Vo A."/>
            <person name="Wangchuk T."/>
            <person name="Wangdi T."/>
            <person name="Weiand M."/>
            <person name="Wilkinson J."/>
            <person name="Wilson A."/>
            <person name="Yadav S."/>
            <person name="Young G."/>
            <person name="Yu Q."/>
            <person name="Zembek L."/>
            <person name="Zhong D."/>
            <person name="Zimmer A."/>
            <person name="Zwirko Z."/>
            <person name="Jaffe D.B."/>
            <person name="Alvarez P."/>
            <person name="Brockman W."/>
            <person name="Butler J."/>
            <person name="Chin C."/>
            <person name="Gnerre S."/>
            <person name="Grabherr M."/>
            <person name="Kleber M."/>
            <person name="Mauceli E."/>
            <person name="MacCallum I."/>
        </authorList>
    </citation>
    <scope>NUCLEOTIDE SEQUENCE [LARGE SCALE GENOMIC DNA]</scope>
    <source>
        <strain evidence="15">Tucson 14030-0811.24</strain>
    </source>
</reference>
<feature type="domain" description="SIAH-type" evidence="13">
    <location>
        <begin position="278"/>
        <end position="340"/>
    </location>
</feature>
<evidence type="ECO:0000256" key="9">
    <source>
        <dbReference type="ARBA" id="ARBA00022833"/>
    </source>
</evidence>
<evidence type="ECO:0000256" key="1">
    <source>
        <dbReference type="ARBA" id="ARBA00000900"/>
    </source>
</evidence>
<feature type="region of interest" description="Disordered" evidence="11">
    <location>
        <begin position="518"/>
        <end position="546"/>
    </location>
</feature>
<keyword evidence="5" id="KW-0808">Transferase</keyword>
<comment type="similarity">
    <text evidence="3">Belongs to the SINA (Seven in absentia) family.</text>
</comment>
<evidence type="ECO:0000259" key="12">
    <source>
        <dbReference type="PROSITE" id="PS50089"/>
    </source>
</evidence>
<name>B4N1V3_DROWI</name>
<feature type="compositionally biased region" description="Low complexity" evidence="11">
    <location>
        <begin position="133"/>
        <end position="142"/>
    </location>
</feature>
<dbReference type="InterPro" id="IPR001841">
    <property type="entry name" value="Znf_RING"/>
</dbReference>
<dbReference type="Gene3D" id="3.30.40.10">
    <property type="entry name" value="Zinc/RING finger domain, C3HC4 (zinc finger)"/>
    <property type="match status" value="2"/>
</dbReference>
<proteinExistence type="inferred from homology"/>
<dbReference type="GO" id="GO:0008270">
    <property type="term" value="F:zinc ion binding"/>
    <property type="evidence" value="ECO:0007669"/>
    <property type="project" value="UniProtKB-KW"/>
</dbReference>
<dbReference type="InterPro" id="IPR013083">
    <property type="entry name" value="Znf_RING/FYVE/PHD"/>
</dbReference>
<dbReference type="EMBL" id="CH963925">
    <property type="protein sequence ID" value="EDW78342.1"/>
    <property type="molecule type" value="Genomic_DNA"/>
</dbReference>
<dbReference type="UniPathway" id="UPA00143"/>
<evidence type="ECO:0000256" key="11">
    <source>
        <dbReference type="SAM" id="MobiDB-lite"/>
    </source>
</evidence>
<dbReference type="InterPro" id="IPR049548">
    <property type="entry name" value="Sina-like_RING"/>
</dbReference>
<evidence type="ECO:0000313" key="14">
    <source>
        <dbReference type="EMBL" id="EDW78342.1"/>
    </source>
</evidence>
<evidence type="ECO:0000259" key="13">
    <source>
        <dbReference type="PROSITE" id="PS51081"/>
    </source>
</evidence>
<keyword evidence="15" id="KW-1185">Reference proteome</keyword>
<evidence type="ECO:0000256" key="2">
    <source>
        <dbReference type="ARBA" id="ARBA00004906"/>
    </source>
</evidence>
<dbReference type="eggNOG" id="KOG3002">
    <property type="taxonomic scope" value="Eukaryota"/>
</dbReference>
<dbReference type="OrthoDB" id="269919at2759"/>
<feature type="compositionally biased region" description="Polar residues" evidence="11">
    <location>
        <begin position="524"/>
        <end position="539"/>
    </location>
</feature>
<evidence type="ECO:0000256" key="10">
    <source>
        <dbReference type="PROSITE-ProRule" id="PRU00455"/>
    </source>
</evidence>
<comment type="catalytic activity">
    <reaction evidence="1">
        <text>S-ubiquitinyl-[E2 ubiquitin-conjugating enzyme]-L-cysteine + [acceptor protein]-L-lysine = [E2 ubiquitin-conjugating enzyme]-L-cysteine + N(6)-ubiquitinyl-[acceptor protein]-L-lysine.</text>
        <dbReference type="EC" id="2.3.2.27"/>
    </reaction>
</comment>
<dbReference type="SUPFAM" id="SSF49599">
    <property type="entry name" value="TRAF domain-like"/>
    <property type="match status" value="1"/>
</dbReference>
<dbReference type="InterPro" id="IPR004162">
    <property type="entry name" value="SINA-like_animal"/>
</dbReference>
<dbReference type="PANTHER" id="PTHR45877">
    <property type="entry name" value="E3 UBIQUITIN-PROTEIN LIGASE SIAH2"/>
    <property type="match status" value="1"/>
</dbReference>
<feature type="region of interest" description="Disordered" evidence="11">
    <location>
        <begin position="67"/>
        <end position="120"/>
    </location>
</feature>
<dbReference type="GO" id="GO:0005737">
    <property type="term" value="C:cytoplasm"/>
    <property type="evidence" value="ECO:0007669"/>
    <property type="project" value="TreeGrafter"/>
</dbReference>
<keyword evidence="7 10" id="KW-0863">Zinc-finger</keyword>
<dbReference type="InterPro" id="IPR013010">
    <property type="entry name" value="Znf_SIAH"/>
</dbReference>
<dbReference type="EC" id="2.3.2.27" evidence="4"/>
<dbReference type="AlphaFoldDB" id="B4N1V3"/>
<evidence type="ECO:0000256" key="5">
    <source>
        <dbReference type="ARBA" id="ARBA00022679"/>
    </source>
</evidence>
<dbReference type="PROSITE" id="PS50089">
    <property type="entry name" value="ZF_RING_2"/>
    <property type="match status" value="1"/>
</dbReference>
<feature type="domain" description="RING-type" evidence="12">
    <location>
        <begin position="226"/>
        <end position="261"/>
    </location>
</feature>
<dbReference type="STRING" id="7260.B4N1V3"/>
<feature type="compositionally biased region" description="Basic and acidic residues" evidence="11">
    <location>
        <begin position="68"/>
        <end position="89"/>
    </location>
</feature>
<dbReference type="KEGG" id="dwi:6644651"/>
<dbReference type="Pfam" id="PF21362">
    <property type="entry name" value="Sina_RING"/>
    <property type="match status" value="1"/>
</dbReference>
<gene>
    <name evidence="14" type="primary">Dwil\GK16374</name>
    <name evidence="14" type="ORF">Dwil_GK16374</name>
</gene>
<feature type="region of interest" description="Disordered" evidence="11">
    <location>
        <begin position="575"/>
        <end position="594"/>
    </location>
</feature>
<protein>
    <recommendedName>
        <fullName evidence="4">RING-type E3 ubiquitin transferase</fullName>
        <ecNumber evidence="4">2.3.2.27</ecNumber>
    </recommendedName>
</protein>
<dbReference type="SUPFAM" id="SSF57850">
    <property type="entry name" value="RING/U-box"/>
    <property type="match status" value="1"/>
</dbReference>
<keyword evidence="6" id="KW-0479">Metal-binding</keyword>
<feature type="region of interest" description="Disordered" evidence="11">
    <location>
        <begin position="623"/>
        <end position="652"/>
    </location>
</feature>
<dbReference type="GO" id="GO:0016567">
    <property type="term" value="P:protein ubiquitination"/>
    <property type="evidence" value="ECO:0007669"/>
    <property type="project" value="UniProtKB-UniPathway"/>
</dbReference>
<dbReference type="FunFam" id="3.30.40.10:FF:000716">
    <property type="entry name" value="E3 ubiquitin-protein ligase"/>
    <property type="match status" value="1"/>
</dbReference>
<accession>B4N1V3</accession>
<keyword evidence="9" id="KW-0862">Zinc</keyword>
<evidence type="ECO:0000256" key="7">
    <source>
        <dbReference type="ARBA" id="ARBA00022771"/>
    </source>
</evidence>
<dbReference type="PhylomeDB" id="B4N1V3"/>
<evidence type="ECO:0000313" key="15">
    <source>
        <dbReference type="Proteomes" id="UP000007798"/>
    </source>
</evidence>
<dbReference type="GO" id="GO:0043161">
    <property type="term" value="P:proteasome-mediated ubiquitin-dependent protein catabolic process"/>
    <property type="evidence" value="ECO:0007669"/>
    <property type="project" value="TreeGrafter"/>
</dbReference>
<dbReference type="FunCoup" id="B4N1V3">
    <property type="interactions" value="19"/>
</dbReference>
<dbReference type="GO" id="GO:0061630">
    <property type="term" value="F:ubiquitin protein ligase activity"/>
    <property type="evidence" value="ECO:0007669"/>
    <property type="project" value="UniProtKB-EC"/>
</dbReference>
<dbReference type="PANTHER" id="PTHR45877:SF3">
    <property type="entry name" value="E3 UBIQUITIN-PROTEIN LIGASE"/>
    <property type="match status" value="1"/>
</dbReference>
<sequence>MSTEEEKIVPIATVTANGGQQDNEIVSMTSGNANAIASMEPLQIQGHFKTIEQINSEQRRIFLNSTITEDKNEKVPPETKVESEPEVEPKPVPVPVPAPETTTETATEEPKATKPPPPTTLALNVKYATLPSPTTATTLRSPLSPPPPKPPMLSRTRSTGSGDGRTPPLVNGNGTATGITASASASPTLLRQSIAEATPTQEEVGSEANLTISVRHYEGLIEELRCPGCAGAMKAPVLLCKSGHSVCEQCTRILLMCPLCKESFTNSRSLTVEALCAKAHFRCNNAPGGCMVRMPVALLPWHEQQCIYKPMKCFMGRVWGDCKWQGREIQWKEHLEKEHTDKLFRSPSSNLMWNMSQRRKPLTGYYVFEAFDEMFNFYEIYDKTRILFTMTCTSNRRESKYNYAYEVTLLQPDNEALSLTQKFPVHSEYDRDILMEGTCVSVGLTELSRFIDAEKQVLHYRVGVLAVKSPRRIVSKPARQSQSLNMEYKPLQNAGVNGKSIPTSMIITRTFKEAVAEVQQAAQNEPSTPDSTTDDNASQELERKWGTPQLHFNRKYLRNTWTEGQQQEDELRPLASDLSPNGRQDNGEDKLSLCSNTTSYTKKVSDTLRKSFRALKTDISEMRPFHKNRNTKAVTTTTAGTTGTSAGSGAGT</sequence>
<dbReference type="InParanoid" id="B4N1V3"/>
<evidence type="ECO:0000256" key="3">
    <source>
        <dbReference type="ARBA" id="ARBA00009119"/>
    </source>
</evidence>
<evidence type="ECO:0000256" key="6">
    <source>
        <dbReference type="ARBA" id="ARBA00022723"/>
    </source>
</evidence>
<dbReference type="Proteomes" id="UP000007798">
    <property type="component" value="Unassembled WGS sequence"/>
</dbReference>
<evidence type="ECO:0000256" key="8">
    <source>
        <dbReference type="ARBA" id="ARBA00022786"/>
    </source>
</evidence>
<dbReference type="OMA" id="CKWHGRE"/>
<dbReference type="HOGENOM" id="CLU_027908_0_0_1"/>
<dbReference type="PROSITE" id="PS51081">
    <property type="entry name" value="ZF_SIAH"/>
    <property type="match status" value="1"/>
</dbReference>
<feature type="compositionally biased region" description="Low complexity" evidence="11">
    <location>
        <begin position="635"/>
        <end position="645"/>
    </location>
</feature>